<protein>
    <submittedName>
        <fullName evidence="2">LicD family protein</fullName>
    </submittedName>
</protein>
<dbReference type="OrthoDB" id="9786100at2"/>
<organism evidence="2 3">
    <name type="scientific">Mitsuokella multacida</name>
    <dbReference type="NCBI Taxonomy" id="52226"/>
    <lineage>
        <taxon>Bacteria</taxon>
        <taxon>Bacillati</taxon>
        <taxon>Bacillota</taxon>
        <taxon>Negativicutes</taxon>
        <taxon>Selenomonadales</taxon>
        <taxon>Selenomonadaceae</taxon>
        <taxon>Mitsuokella</taxon>
    </lineage>
</organism>
<proteinExistence type="predicted"/>
<dbReference type="Proteomes" id="UP000283442">
    <property type="component" value="Unassembled WGS sequence"/>
</dbReference>
<reference evidence="2 3" key="1">
    <citation type="submission" date="2018-08" db="EMBL/GenBank/DDBJ databases">
        <title>A genome reference for cultivated species of the human gut microbiota.</title>
        <authorList>
            <person name="Zou Y."/>
            <person name="Xue W."/>
            <person name="Luo G."/>
        </authorList>
    </citation>
    <scope>NUCLEOTIDE SEQUENCE [LARGE SCALE GENOMIC DNA]</scope>
    <source>
        <strain evidence="2 3">AM25-21AC</strain>
    </source>
</reference>
<dbReference type="Pfam" id="PF04991">
    <property type="entry name" value="LicD"/>
    <property type="match status" value="1"/>
</dbReference>
<evidence type="ECO:0000259" key="1">
    <source>
        <dbReference type="Pfam" id="PF04991"/>
    </source>
</evidence>
<evidence type="ECO:0000313" key="2">
    <source>
        <dbReference type="EMBL" id="RHF52854.1"/>
    </source>
</evidence>
<dbReference type="AlphaFoldDB" id="A0A414NYW9"/>
<name>A0A414NYW9_9FIRM</name>
<evidence type="ECO:0000313" key="3">
    <source>
        <dbReference type="Proteomes" id="UP000283442"/>
    </source>
</evidence>
<dbReference type="InterPro" id="IPR052942">
    <property type="entry name" value="LPS_cholinephosphotransferase"/>
</dbReference>
<dbReference type="PANTHER" id="PTHR43404:SF2">
    <property type="entry name" value="LIPOPOLYSACCHARIDE CHOLINEPHOSPHOTRANSFERASE LICD"/>
    <property type="match status" value="1"/>
</dbReference>
<dbReference type="EMBL" id="QRHE01000002">
    <property type="protein sequence ID" value="RHF52854.1"/>
    <property type="molecule type" value="Genomic_DNA"/>
</dbReference>
<comment type="caution">
    <text evidence="2">The sequence shown here is derived from an EMBL/GenBank/DDBJ whole genome shotgun (WGS) entry which is preliminary data.</text>
</comment>
<dbReference type="GO" id="GO:0009100">
    <property type="term" value="P:glycoprotein metabolic process"/>
    <property type="evidence" value="ECO:0007669"/>
    <property type="project" value="UniProtKB-ARBA"/>
</dbReference>
<gene>
    <name evidence="2" type="ORF">DW674_02815</name>
</gene>
<sequence>MIISCIPIIKREVSINMTQNKTDEPLTLDEIHHVTLDVLKKIQEICKAHQITYFVAYGSLIGAVRHKGFIPWDDDFDIMMLRPDYDRFCKVCNESINGHGDYALMNPDNNKDYPFNISRFCDLRYRMVRDDNEPDAGMGIFIDIYPLDGLGSNISTIKGTLNETKQLLLHLAGIARSPKIFVPKHNIIKKIFRLPIWMVARLLGGRFFYRLMEKIITQYDFTESKYVGCFVWDGGMVFYPKTYFERTISLQFEEIAVDAPKEYDKVLRIVYGDYMELPPQEEQHPTHGYQIFRKV</sequence>
<accession>A0A414NYW9</accession>
<dbReference type="PANTHER" id="PTHR43404">
    <property type="entry name" value="LIPOPOLYSACCHARIDE CHOLINEPHOSPHOTRANSFERASE LICD"/>
    <property type="match status" value="1"/>
</dbReference>
<feature type="domain" description="LicD/FKTN/FKRP nucleotidyltransferase" evidence="1">
    <location>
        <begin position="46"/>
        <end position="272"/>
    </location>
</feature>
<dbReference type="InterPro" id="IPR007074">
    <property type="entry name" value="LicD/FKTN/FKRP_NTP_transf"/>
</dbReference>